<organism evidence="4 5">
    <name type="scientific">Methylomonas paludis</name>
    <dbReference type="NCBI Taxonomy" id="1173101"/>
    <lineage>
        <taxon>Bacteria</taxon>
        <taxon>Pseudomonadati</taxon>
        <taxon>Pseudomonadota</taxon>
        <taxon>Gammaproteobacteria</taxon>
        <taxon>Methylococcales</taxon>
        <taxon>Methylococcaceae</taxon>
        <taxon>Methylomonas</taxon>
    </lineage>
</organism>
<dbReference type="InterPro" id="IPR045087">
    <property type="entry name" value="Cu-oxidase_fam"/>
</dbReference>
<evidence type="ECO:0000259" key="3">
    <source>
        <dbReference type="Pfam" id="PF07731"/>
    </source>
</evidence>
<dbReference type="InterPro" id="IPR011706">
    <property type="entry name" value="Cu-oxidase_C"/>
</dbReference>
<evidence type="ECO:0000313" key="4">
    <source>
        <dbReference type="EMBL" id="QWF71682.1"/>
    </source>
</evidence>
<dbReference type="PROSITE" id="PS00079">
    <property type="entry name" value="MULTICOPPER_OXIDASE1"/>
    <property type="match status" value="1"/>
</dbReference>
<dbReference type="AlphaFoldDB" id="A0A975MPP4"/>
<keyword evidence="2" id="KW-0560">Oxidoreductase</keyword>
<dbReference type="KEGG" id="mpad:KEF85_04180"/>
<dbReference type="GO" id="GO:0016491">
    <property type="term" value="F:oxidoreductase activity"/>
    <property type="evidence" value="ECO:0007669"/>
    <property type="project" value="UniProtKB-KW"/>
</dbReference>
<dbReference type="InterPro" id="IPR008972">
    <property type="entry name" value="Cupredoxin"/>
</dbReference>
<dbReference type="RefSeq" id="WP_215583464.1">
    <property type="nucleotide sequence ID" value="NZ_CP073754.1"/>
</dbReference>
<name>A0A975MPP4_9GAMM</name>
<dbReference type="Gene3D" id="2.60.40.420">
    <property type="entry name" value="Cupredoxins - blue copper proteins"/>
    <property type="match status" value="3"/>
</dbReference>
<dbReference type="EMBL" id="CP073754">
    <property type="protein sequence ID" value="QWF71682.1"/>
    <property type="molecule type" value="Genomic_DNA"/>
</dbReference>
<evidence type="ECO:0000256" key="1">
    <source>
        <dbReference type="ARBA" id="ARBA00022723"/>
    </source>
</evidence>
<dbReference type="GO" id="GO:0005507">
    <property type="term" value="F:copper ion binding"/>
    <property type="evidence" value="ECO:0007669"/>
    <property type="project" value="InterPro"/>
</dbReference>
<feature type="domain" description="Plastocyanin-like" evidence="3">
    <location>
        <begin position="571"/>
        <end position="676"/>
    </location>
</feature>
<dbReference type="PANTHER" id="PTHR48267">
    <property type="entry name" value="CUPREDOXIN SUPERFAMILY PROTEIN"/>
    <property type="match status" value="1"/>
</dbReference>
<dbReference type="SUPFAM" id="SSF49503">
    <property type="entry name" value="Cupredoxins"/>
    <property type="match status" value="2"/>
</dbReference>
<gene>
    <name evidence="4" type="ORF">KEF85_04180</name>
</gene>
<dbReference type="Pfam" id="PF07731">
    <property type="entry name" value="Cu-oxidase_2"/>
    <property type="match status" value="1"/>
</dbReference>
<dbReference type="InterPro" id="IPR002355">
    <property type="entry name" value="Cu_oxidase_Cu_BS"/>
</dbReference>
<evidence type="ECO:0000256" key="2">
    <source>
        <dbReference type="ARBA" id="ARBA00023002"/>
    </source>
</evidence>
<reference evidence="4" key="1">
    <citation type="submission" date="2021-04" db="EMBL/GenBank/DDBJ databases">
        <title>Draft genome sequence data of methanotrophic Methylovulum sp. strain S1L and Methylomonas sp. strain S2AM isolated from boreal lake water columns.</title>
        <authorList>
            <person name="Rissanen A.J."/>
            <person name="Mangayil R."/>
            <person name="Svenning M.M."/>
            <person name="Khanongnuch R."/>
        </authorList>
    </citation>
    <scope>NUCLEOTIDE SEQUENCE</scope>
    <source>
        <strain evidence="4">S2AM</strain>
    </source>
</reference>
<dbReference type="PROSITE" id="PS00080">
    <property type="entry name" value="MULTICOPPER_OXIDASE2"/>
    <property type="match status" value="1"/>
</dbReference>
<dbReference type="InterPro" id="IPR033138">
    <property type="entry name" value="Cu_oxidase_CS"/>
</dbReference>
<proteinExistence type="predicted"/>
<accession>A0A975MPP4</accession>
<keyword evidence="5" id="KW-1185">Reference proteome</keyword>
<keyword evidence="1" id="KW-0479">Metal-binding</keyword>
<evidence type="ECO:0000313" key="5">
    <source>
        <dbReference type="Proteomes" id="UP000676649"/>
    </source>
</evidence>
<dbReference type="Proteomes" id="UP000676649">
    <property type="component" value="Chromosome"/>
</dbReference>
<protein>
    <submittedName>
        <fullName evidence="4">Multicopper oxidase domain-containing protein</fullName>
    </submittedName>
</protein>
<sequence>MMNSLPNVKKRFFGKVGLVLPLLVGSVLAVGMGGRFAAAGELTDPPVFTSDSQSRSLDLLMIAKPAAVTALAGVTGWAYEICLRKYSAGNACLAGKTNANPYGGARLQLNPGDTLNVHFVNQLPRIVDSAHSEEPGGEFLAQNPTNIHTHGMLVSPNRPSPSASQALFGDSVFVLTFNSANGPPEFMPSSHVHGDVRTDTTDYQIKIPASHPSGLFWFHPHAHGISLNQISAGLSGIITIGQVDDYLPGMAANIGVRHLILKDIQVNADKSVNDEEDPDFCTVPSSVAGVCNSDTGGKWYFTVNGQLNPTISVNSAGQIWRITNASGSATYELQLSKSRNGKSAASGAMPIQVLSIDGISVTPAAGISQGELKQIGGAKFRPVACPGISARTPAAVCATSLHMMPASRAEIWVVNRDGQGNVIRADGSQAIFKSVGYATGWNGDEWPAVNLAQVNFSGNAAGRSSAALEVFDHKHDAGGLQFNAIAEELAAANQTVVPSWAMGAACKPLPSGWKRRIFFGYPLSSNFGIGFELVDEYGHAVPGSFQDVSAFPDAAKSICLPLAGGNAPVYEHWQVVNLTGEDHNFHIHQTKFRVLAKGEIAGLSAGENVGGILQDSVPVLTGNTGCDGTVASWRSGACVTAPVEVEIPFAIAGDFVFHCHILEHEDGGMMATVRVASSAEAPMVPANPHQHF</sequence>
<dbReference type="PANTHER" id="PTHR48267:SF1">
    <property type="entry name" value="BILIRUBIN OXIDASE"/>
    <property type="match status" value="1"/>
</dbReference>